<evidence type="ECO:0000313" key="2">
    <source>
        <dbReference type="Proteomes" id="UP000019146"/>
    </source>
</evidence>
<accession>A0A0P0RFI4</accession>
<gene>
    <name evidence="1" type="ORF">K788_0005257</name>
</gene>
<evidence type="ECO:0000313" key="1">
    <source>
        <dbReference type="EMBL" id="ALL67200.1"/>
    </source>
</evidence>
<dbReference type="EMBL" id="CP012747">
    <property type="protein sequence ID" value="ALL67200.1"/>
    <property type="molecule type" value="Genomic_DNA"/>
</dbReference>
<name>A0A0P0RFI4_9BURK</name>
<reference evidence="1 2" key="1">
    <citation type="journal article" date="2014" name="Genome Announc.">
        <title>Draft Genome Sequence of the Haloacid-Degrading Burkholderia caribensis Strain MBA4.</title>
        <authorList>
            <person name="Pan Y."/>
            <person name="Kong K.F."/>
            <person name="Tsang J.S."/>
        </authorList>
    </citation>
    <scope>NUCLEOTIDE SEQUENCE [LARGE SCALE GENOMIC DNA]</scope>
    <source>
        <strain evidence="1 2">MBA4</strain>
    </source>
</reference>
<proteinExistence type="predicted"/>
<dbReference type="Proteomes" id="UP000019146">
    <property type="component" value="Chromosome 2"/>
</dbReference>
<dbReference type="AlphaFoldDB" id="A0A0P0RFI4"/>
<dbReference type="GeneID" id="69971066"/>
<dbReference type="KEGG" id="bcai:K788_0005257"/>
<sequence>MKSPIYEERLELLGLIAHEALGIDKLTEHPDVLAALEAAYDAGLWVGHSVGRGEEACVG</sequence>
<protein>
    <submittedName>
        <fullName evidence="1">Uncharacterized protein</fullName>
    </submittedName>
</protein>
<organism evidence="1 2">
    <name type="scientific">Paraburkholderia caribensis MBA4</name>
    <dbReference type="NCBI Taxonomy" id="1323664"/>
    <lineage>
        <taxon>Bacteria</taxon>
        <taxon>Pseudomonadati</taxon>
        <taxon>Pseudomonadota</taxon>
        <taxon>Betaproteobacteria</taxon>
        <taxon>Burkholderiales</taxon>
        <taxon>Burkholderiaceae</taxon>
        <taxon>Paraburkholderia</taxon>
    </lineage>
</organism>
<dbReference type="RefSeq" id="WP_036000910.1">
    <property type="nucleotide sequence ID" value="NZ_CP012747.1"/>
</dbReference>